<evidence type="ECO:0000313" key="5">
    <source>
        <dbReference type="Proteomes" id="UP001283341"/>
    </source>
</evidence>
<keyword evidence="1" id="KW-0808">Transferase</keyword>
<feature type="region of interest" description="Disordered" evidence="2">
    <location>
        <begin position="1"/>
        <end position="24"/>
    </location>
</feature>
<dbReference type="Gene3D" id="3.90.180.10">
    <property type="entry name" value="Medium-chain alcohol dehydrogenases, catalytic domain"/>
    <property type="match status" value="2"/>
</dbReference>
<organism evidence="4 5">
    <name type="scientific">Apodospora peruviana</name>
    <dbReference type="NCBI Taxonomy" id="516989"/>
    <lineage>
        <taxon>Eukaryota</taxon>
        <taxon>Fungi</taxon>
        <taxon>Dikarya</taxon>
        <taxon>Ascomycota</taxon>
        <taxon>Pezizomycotina</taxon>
        <taxon>Sordariomycetes</taxon>
        <taxon>Sordariomycetidae</taxon>
        <taxon>Sordariales</taxon>
        <taxon>Lasiosphaeriaceae</taxon>
        <taxon>Apodospora</taxon>
    </lineage>
</organism>
<comment type="caution">
    <text evidence="4">The sequence shown here is derived from an EMBL/GenBank/DDBJ whole genome shotgun (WGS) entry which is preliminary data.</text>
</comment>
<protein>
    <recommendedName>
        <fullName evidence="3">Enoyl reductase (ER) domain-containing protein</fullName>
    </recommendedName>
</protein>
<name>A0AAE0IM64_9PEZI</name>
<feature type="domain" description="Enoyl reductase (ER)" evidence="3">
    <location>
        <begin position="40"/>
        <end position="271"/>
    </location>
</feature>
<evidence type="ECO:0000256" key="1">
    <source>
        <dbReference type="ARBA" id="ARBA00022679"/>
    </source>
</evidence>
<dbReference type="GO" id="GO:0016491">
    <property type="term" value="F:oxidoreductase activity"/>
    <property type="evidence" value="ECO:0007669"/>
    <property type="project" value="InterPro"/>
</dbReference>
<dbReference type="InterPro" id="IPR020843">
    <property type="entry name" value="ER"/>
</dbReference>
<evidence type="ECO:0000256" key="2">
    <source>
        <dbReference type="SAM" id="MobiDB-lite"/>
    </source>
</evidence>
<dbReference type="EMBL" id="JAUEDM010000002">
    <property type="protein sequence ID" value="KAK3326901.1"/>
    <property type="molecule type" value="Genomic_DNA"/>
</dbReference>
<dbReference type="PANTHER" id="PTHR45681">
    <property type="entry name" value="POLYKETIDE SYNTHASE 44-RELATED"/>
    <property type="match status" value="1"/>
</dbReference>
<keyword evidence="5" id="KW-1185">Reference proteome</keyword>
<dbReference type="Pfam" id="PF13602">
    <property type="entry name" value="ADH_zinc_N_2"/>
    <property type="match status" value="1"/>
</dbReference>
<dbReference type="PANTHER" id="PTHR45681:SF6">
    <property type="entry name" value="POLYKETIDE SYNTHASE 37"/>
    <property type="match status" value="1"/>
</dbReference>
<dbReference type="CDD" id="cd05195">
    <property type="entry name" value="enoyl_red"/>
    <property type="match status" value="1"/>
</dbReference>
<dbReference type="InterPro" id="IPR011032">
    <property type="entry name" value="GroES-like_sf"/>
</dbReference>
<reference evidence="4" key="2">
    <citation type="submission" date="2023-06" db="EMBL/GenBank/DDBJ databases">
        <authorList>
            <consortium name="Lawrence Berkeley National Laboratory"/>
            <person name="Haridas S."/>
            <person name="Hensen N."/>
            <person name="Bonometti L."/>
            <person name="Westerberg I."/>
            <person name="Brannstrom I.O."/>
            <person name="Guillou S."/>
            <person name="Cros-Aarteil S."/>
            <person name="Calhoun S."/>
            <person name="Kuo A."/>
            <person name="Mondo S."/>
            <person name="Pangilinan J."/>
            <person name="Riley R."/>
            <person name="Labutti K."/>
            <person name="Andreopoulos B."/>
            <person name="Lipzen A."/>
            <person name="Chen C."/>
            <person name="Yanf M."/>
            <person name="Daum C."/>
            <person name="Ng V."/>
            <person name="Clum A."/>
            <person name="Steindorff A."/>
            <person name="Ohm R."/>
            <person name="Martin F."/>
            <person name="Silar P."/>
            <person name="Natvig D."/>
            <person name="Lalanne C."/>
            <person name="Gautier V."/>
            <person name="Ament-Velasquez S.L."/>
            <person name="Kruys A."/>
            <person name="Hutchinson M.I."/>
            <person name="Powell A.J."/>
            <person name="Barry K."/>
            <person name="Miller A.N."/>
            <person name="Grigoriev I.V."/>
            <person name="Debuchy R."/>
            <person name="Gladieux P."/>
            <person name="Thoren M.H."/>
            <person name="Johannesson H."/>
        </authorList>
    </citation>
    <scope>NUCLEOTIDE SEQUENCE</scope>
    <source>
        <strain evidence="4">CBS 118394</strain>
    </source>
</reference>
<dbReference type="SUPFAM" id="SSF50129">
    <property type="entry name" value="GroES-like"/>
    <property type="match status" value="1"/>
</dbReference>
<reference evidence="4" key="1">
    <citation type="journal article" date="2023" name="Mol. Phylogenet. Evol.">
        <title>Genome-scale phylogeny and comparative genomics of the fungal order Sordariales.</title>
        <authorList>
            <person name="Hensen N."/>
            <person name="Bonometti L."/>
            <person name="Westerberg I."/>
            <person name="Brannstrom I.O."/>
            <person name="Guillou S."/>
            <person name="Cros-Aarteil S."/>
            <person name="Calhoun S."/>
            <person name="Haridas S."/>
            <person name="Kuo A."/>
            <person name="Mondo S."/>
            <person name="Pangilinan J."/>
            <person name="Riley R."/>
            <person name="LaButti K."/>
            <person name="Andreopoulos B."/>
            <person name="Lipzen A."/>
            <person name="Chen C."/>
            <person name="Yan M."/>
            <person name="Daum C."/>
            <person name="Ng V."/>
            <person name="Clum A."/>
            <person name="Steindorff A."/>
            <person name="Ohm R.A."/>
            <person name="Martin F."/>
            <person name="Silar P."/>
            <person name="Natvig D.O."/>
            <person name="Lalanne C."/>
            <person name="Gautier V."/>
            <person name="Ament-Velasquez S.L."/>
            <person name="Kruys A."/>
            <person name="Hutchinson M.I."/>
            <person name="Powell A.J."/>
            <person name="Barry K."/>
            <person name="Miller A.N."/>
            <person name="Grigoriev I.V."/>
            <person name="Debuchy R."/>
            <person name="Gladieux P."/>
            <person name="Hiltunen Thoren M."/>
            <person name="Johannesson H."/>
        </authorList>
    </citation>
    <scope>NUCLEOTIDE SEQUENCE</scope>
    <source>
        <strain evidence="4">CBS 118394</strain>
    </source>
</reference>
<dbReference type="SMART" id="SM00829">
    <property type="entry name" value="PKS_ER"/>
    <property type="match status" value="1"/>
</dbReference>
<dbReference type="InterPro" id="IPR050444">
    <property type="entry name" value="Polyketide_Synthase"/>
</dbReference>
<evidence type="ECO:0000259" key="3">
    <source>
        <dbReference type="SMART" id="SM00829"/>
    </source>
</evidence>
<sequence length="276" mass="30217">MSISLELGSSSDGTTSVDNGSPCNLPTMQTRLRVEVGKKGILNSLRWVERPQLNGATELTPLAVSIEVEAAGMNFKNTLIAMGLVPNHSNGFGLICAGIVTGVGSEVYATHEFAVGDRVMAVTVDTLNICRIMEFLMANFGILRNRIFSSRDTSFVEGIMRETGNHAVDIVLNSLSGELLHASWQCVAELGSMIELGKRDSINQGRLAIDRFEDNRSFFGLDAGGLINKRAAKMKDILNRCIKLYQNGYIQPILPITLFDAIDMPMRSERFRKGSI</sequence>
<dbReference type="InterPro" id="IPR036291">
    <property type="entry name" value="NAD(P)-bd_dom_sf"/>
</dbReference>
<evidence type="ECO:0000313" key="4">
    <source>
        <dbReference type="EMBL" id="KAK3326901.1"/>
    </source>
</evidence>
<dbReference type="Proteomes" id="UP001283341">
    <property type="component" value="Unassembled WGS sequence"/>
</dbReference>
<proteinExistence type="predicted"/>
<dbReference type="SUPFAM" id="SSF51735">
    <property type="entry name" value="NAD(P)-binding Rossmann-fold domains"/>
    <property type="match status" value="1"/>
</dbReference>
<accession>A0AAE0IM64</accession>
<gene>
    <name evidence="4" type="ORF">B0H66DRAFT_601001</name>
</gene>
<dbReference type="GO" id="GO:0016740">
    <property type="term" value="F:transferase activity"/>
    <property type="evidence" value="ECO:0007669"/>
    <property type="project" value="UniProtKB-KW"/>
</dbReference>
<dbReference type="AlphaFoldDB" id="A0AAE0IM64"/>